<dbReference type="InterPro" id="IPR003663">
    <property type="entry name" value="Sugar/inositol_transpt"/>
</dbReference>
<dbReference type="Pfam" id="PF00083">
    <property type="entry name" value="Sugar_tr"/>
    <property type="match status" value="1"/>
</dbReference>
<keyword evidence="12" id="KW-0762">Sugar transport</keyword>
<feature type="compositionally biased region" description="Basic and acidic residues" evidence="9">
    <location>
        <begin position="559"/>
        <end position="573"/>
    </location>
</feature>
<feature type="domain" description="Major facilitator superfamily (MFS) profile" evidence="11">
    <location>
        <begin position="91"/>
        <end position="521"/>
    </location>
</feature>
<dbReference type="PRINTS" id="PR00171">
    <property type="entry name" value="SUGRTRNSPORT"/>
</dbReference>
<feature type="region of interest" description="Disordered" evidence="9">
    <location>
        <begin position="532"/>
        <end position="624"/>
    </location>
</feature>
<feature type="transmembrane region" description="Helical" evidence="10">
    <location>
        <begin position="130"/>
        <end position="148"/>
    </location>
</feature>
<evidence type="ECO:0000256" key="9">
    <source>
        <dbReference type="SAM" id="MobiDB-lite"/>
    </source>
</evidence>
<feature type="transmembrane region" description="Helical" evidence="10">
    <location>
        <begin position="498"/>
        <end position="517"/>
    </location>
</feature>
<dbReference type="STRING" id="401625.A0A0P1BIP4"/>
<feature type="compositionally biased region" description="Polar residues" evidence="9">
    <location>
        <begin position="19"/>
        <end position="36"/>
    </location>
</feature>
<evidence type="ECO:0000256" key="6">
    <source>
        <dbReference type="ARBA" id="ARBA00023136"/>
    </source>
</evidence>
<keyword evidence="5 10" id="KW-1133">Transmembrane helix</keyword>
<dbReference type="Gene3D" id="1.20.1250.20">
    <property type="entry name" value="MFS general substrate transporter like domains"/>
    <property type="match status" value="1"/>
</dbReference>
<evidence type="ECO:0000313" key="12">
    <source>
        <dbReference type="EMBL" id="CEH15735.1"/>
    </source>
</evidence>
<dbReference type="InterPro" id="IPR050360">
    <property type="entry name" value="MFS_Sugar_Transporters"/>
</dbReference>
<dbReference type="FunFam" id="1.20.1250.20:FF:000119">
    <property type="entry name" value="MFS monosaccharide transporter, putative"/>
    <property type="match status" value="1"/>
</dbReference>
<dbReference type="InterPro" id="IPR020846">
    <property type="entry name" value="MFS_dom"/>
</dbReference>
<dbReference type="InterPro" id="IPR036259">
    <property type="entry name" value="MFS_trans_sf"/>
</dbReference>
<evidence type="ECO:0000256" key="10">
    <source>
        <dbReference type="SAM" id="Phobius"/>
    </source>
</evidence>
<protein>
    <submittedName>
        <fullName evidence="12">Related to sugar transport protein</fullName>
    </submittedName>
</protein>
<sequence length="647" mass="71035">MTLNGVAQADDGHRPWYPEQSSGDYDQAQRGISTQRYSHESYRSDTSLVGPGGDGSGSRRRIKVPDLSTDAAGASPLSKLGIQGDALMMFVTCFSAMGVLLMGYDQGVMSGIITGPYFKTYFNHPTSYEIGTMVAILEIGAFITSLACGTLADVLGRKKLIFWGALIFSIGGAIQTFTVGFKSMVLGRIIAGFGVGALTMVVPTYQSEVSPAENRGKLACIEFTCNIIGYCLSVWIDYFCSFLTGDISWRAPLFFQVAVGLILAFGSLTLPESPRWLLDRDRDVQGMRVLADLHGNGNPKASRARLEYREIKENVLFLREQGDRSYKAMWRRYKRRTLIGCSAQACAQLNGINVVSYYAPLVFESAGWVGRDAILMTGINGIIYVCCTIPTWFLIDRVGRRPILMFGSIICGLALCACGYFLWQDANYTPTAVVACIIIFNGVFGSGWGPIPWMLSSEIMPLAFRAKAASLSTATNWAFNYVVGEATPILQETIKWKLYPMHGFLCFASFFLVFFTYPETMGVPLEEMDALFNDEPSGVPQDDDDDAEDEPARTSVAGEEARRGSGHLPERQVRRSISSHRRFTSGDDEESVARAAAQRVQSMRTTNKNEESARGTNAVRSGQERRGSIGCRRLAFPVFAHGVPALA</sequence>
<dbReference type="NCBIfam" id="TIGR00879">
    <property type="entry name" value="SP"/>
    <property type="match status" value="1"/>
</dbReference>
<evidence type="ECO:0000256" key="1">
    <source>
        <dbReference type="ARBA" id="ARBA00004141"/>
    </source>
</evidence>
<dbReference type="PANTHER" id="PTHR48022">
    <property type="entry name" value="PLASTIDIC GLUCOSE TRANSPORTER 4"/>
    <property type="match status" value="1"/>
</dbReference>
<evidence type="ECO:0000256" key="8">
    <source>
        <dbReference type="RuleBase" id="RU003346"/>
    </source>
</evidence>
<dbReference type="AlphaFoldDB" id="A0A0P1BIP4"/>
<organism evidence="12 13">
    <name type="scientific">Ceraceosorus bombacis</name>
    <dbReference type="NCBI Taxonomy" id="401625"/>
    <lineage>
        <taxon>Eukaryota</taxon>
        <taxon>Fungi</taxon>
        <taxon>Dikarya</taxon>
        <taxon>Basidiomycota</taxon>
        <taxon>Ustilaginomycotina</taxon>
        <taxon>Exobasidiomycetes</taxon>
        <taxon>Ceraceosorales</taxon>
        <taxon>Ceraceosoraceae</taxon>
        <taxon>Ceraceosorus</taxon>
    </lineage>
</organism>
<keyword evidence="4 10" id="KW-0812">Transmembrane</keyword>
<dbReference type="Proteomes" id="UP000054845">
    <property type="component" value="Unassembled WGS sequence"/>
</dbReference>
<feature type="transmembrane region" description="Helical" evidence="10">
    <location>
        <begin position="160"/>
        <end position="179"/>
    </location>
</feature>
<feature type="transmembrane region" description="Helical" evidence="10">
    <location>
        <begin position="251"/>
        <end position="270"/>
    </location>
</feature>
<name>A0A0P1BIP4_9BASI</name>
<feature type="transmembrane region" description="Helical" evidence="10">
    <location>
        <begin position="337"/>
        <end position="361"/>
    </location>
</feature>
<comment type="subcellular location">
    <subcellularLocation>
        <location evidence="1">Membrane</location>
        <topology evidence="1">Multi-pass membrane protein</topology>
    </subcellularLocation>
</comment>
<evidence type="ECO:0000256" key="7">
    <source>
        <dbReference type="ARBA" id="ARBA00049119"/>
    </source>
</evidence>
<dbReference type="InterPro" id="IPR005829">
    <property type="entry name" value="Sugar_transporter_CS"/>
</dbReference>
<dbReference type="SUPFAM" id="SSF103473">
    <property type="entry name" value="MFS general substrate transporter"/>
    <property type="match status" value="1"/>
</dbReference>
<evidence type="ECO:0000256" key="4">
    <source>
        <dbReference type="ARBA" id="ARBA00022692"/>
    </source>
</evidence>
<feature type="transmembrane region" description="Helical" evidence="10">
    <location>
        <begin position="218"/>
        <end position="239"/>
    </location>
</feature>
<proteinExistence type="inferred from homology"/>
<dbReference type="EMBL" id="CCYA01000272">
    <property type="protein sequence ID" value="CEH15735.1"/>
    <property type="molecule type" value="Genomic_DNA"/>
</dbReference>
<feature type="transmembrane region" description="Helical" evidence="10">
    <location>
        <begin position="373"/>
        <end position="395"/>
    </location>
</feature>
<feature type="transmembrane region" description="Helical" evidence="10">
    <location>
        <begin position="185"/>
        <end position="206"/>
    </location>
</feature>
<dbReference type="PANTHER" id="PTHR48022:SF73">
    <property type="entry name" value="METABOLITE TRANSPORT PROTEIN YDL199C-RELATED"/>
    <property type="match status" value="1"/>
</dbReference>
<dbReference type="OrthoDB" id="648285at2759"/>
<evidence type="ECO:0000256" key="3">
    <source>
        <dbReference type="ARBA" id="ARBA00022448"/>
    </source>
</evidence>
<keyword evidence="6 10" id="KW-0472">Membrane</keyword>
<keyword evidence="3 8" id="KW-0813">Transport</keyword>
<feature type="transmembrane region" description="Helical" evidence="10">
    <location>
        <begin position="86"/>
        <end position="104"/>
    </location>
</feature>
<dbReference type="GO" id="GO:0005351">
    <property type="term" value="F:carbohydrate:proton symporter activity"/>
    <property type="evidence" value="ECO:0007669"/>
    <property type="project" value="TreeGrafter"/>
</dbReference>
<dbReference type="GO" id="GO:0016020">
    <property type="term" value="C:membrane"/>
    <property type="evidence" value="ECO:0007669"/>
    <property type="project" value="UniProtKB-SubCell"/>
</dbReference>
<feature type="transmembrane region" description="Helical" evidence="10">
    <location>
        <begin position="402"/>
        <end position="423"/>
    </location>
</feature>
<dbReference type="InterPro" id="IPR005828">
    <property type="entry name" value="MFS_sugar_transport-like"/>
</dbReference>
<evidence type="ECO:0000256" key="5">
    <source>
        <dbReference type="ARBA" id="ARBA00022989"/>
    </source>
</evidence>
<feature type="transmembrane region" description="Helical" evidence="10">
    <location>
        <begin position="429"/>
        <end position="455"/>
    </location>
</feature>
<feature type="region of interest" description="Disordered" evidence="9">
    <location>
        <begin position="1"/>
        <end position="62"/>
    </location>
</feature>
<keyword evidence="13" id="KW-1185">Reference proteome</keyword>
<dbReference type="PROSITE" id="PS50850">
    <property type="entry name" value="MFS"/>
    <property type="match status" value="1"/>
</dbReference>
<evidence type="ECO:0000313" key="13">
    <source>
        <dbReference type="Proteomes" id="UP000054845"/>
    </source>
</evidence>
<evidence type="ECO:0000259" key="11">
    <source>
        <dbReference type="PROSITE" id="PS50850"/>
    </source>
</evidence>
<reference evidence="12 13" key="1">
    <citation type="submission" date="2014-09" db="EMBL/GenBank/DDBJ databases">
        <authorList>
            <person name="Magalhaes I.L.F."/>
            <person name="Oliveira U."/>
            <person name="Santos F.R."/>
            <person name="Vidigal T.H.D.A."/>
            <person name="Brescovit A.D."/>
            <person name="Santos A.J."/>
        </authorList>
    </citation>
    <scope>NUCLEOTIDE SEQUENCE [LARGE SCALE GENOMIC DNA]</scope>
</reference>
<comment type="similarity">
    <text evidence="2 8">Belongs to the major facilitator superfamily. Sugar transporter (TC 2.A.1.1) family.</text>
</comment>
<accession>A0A0P1BIP4</accession>
<evidence type="ECO:0000256" key="2">
    <source>
        <dbReference type="ARBA" id="ARBA00010992"/>
    </source>
</evidence>
<dbReference type="PROSITE" id="PS00217">
    <property type="entry name" value="SUGAR_TRANSPORT_2"/>
    <property type="match status" value="1"/>
</dbReference>
<comment type="catalytic activity">
    <reaction evidence="7">
        <text>myo-inositol(out) + H(+)(out) = myo-inositol(in) + H(+)(in)</text>
        <dbReference type="Rhea" id="RHEA:60364"/>
        <dbReference type="ChEBI" id="CHEBI:15378"/>
        <dbReference type="ChEBI" id="CHEBI:17268"/>
    </reaction>
</comment>